<comment type="caution">
    <text evidence="2">The sequence shown here is derived from an EMBL/GenBank/DDBJ whole genome shotgun (WGS) entry which is preliminary data.</text>
</comment>
<dbReference type="InterPro" id="IPR014862">
    <property type="entry name" value="TrwC"/>
</dbReference>
<evidence type="ECO:0000313" key="3">
    <source>
        <dbReference type="Proteomes" id="UP001597033"/>
    </source>
</evidence>
<evidence type="ECO:0000259" key="1">
    <source>
        <dbReference type="Pfam" id="PF08751"/>
    </source>
</evidence>
<dbReference type="Pfam" id="PF13604">
    <property type="entry name" value="AAA_30"/>
    <property type="match status" value="1"/>
</dbReference>
<dbReference type="EMBL" id="JBHTKN010000001">
    <property type="protein sequence ID" value="MFD1040767.1"/>
    <property type="molecule type" value="Genomic_DNA"/>
</dbReference>
<dbReference type="SUPFAM" id="SSF55464">
    <property type="entry name" value="Origin of replication-binding domain, RBD-like"/>
    <property type="match status" value="1"/>
</dbReference>
<reference evidence="3" key="1">
    <citation type="journal article" date="2019" name="Int. J. Syst. Evol. Microbiol.">
        <title>The Global Catalogue of Microorganisms (GCM) 10K type strain sequencing project: providing services to taxonomists for standard genome sequencing and annotation.</title>
        <authorList>
            <consortium name="The Broad Institute Genomics Platform"/>
            <consortium name="The Broad Institute Genome Sequencing Center for Infectious Disease"/>
            <person name="Wu L."/>
            <person name="Ma J."/>
        </authorList>
    </citation>
    <scope>NUCLEOTIDE SEQUENCE [LARGE SCALE GENOMIC DNA]</scope>
    <source>
        <strain evidence="3">CCUG 55854</strain>
    </source>
</reference>
<accession>A0ABW3LRU3</accession>
<dbReference type="NCBIfam" id="NF041492">
    <property type="entry name" value="MobF"/>
    <property type="match status" value="1"/>
</dbReference>
<dbReference type="InterPro" id="IPR027417">
    <property type="entry name" value="P-loop_NTPase"/>
</dbReference>
<proteinExistence type="predicted"/>
<evidence type="ECO:0000313" key="2">
    <source>
        <dbReference type="EMBL" id="MFD1040767.1"/>
    </source>
</evidence>
<name>A0ABW3LRU3_9GAMM</name>
<sequence>MLNVKDLNSQGHNKYGDAILDYAWQTKRLTSYYVGQKGMEKDTLRWGGHGADYFNLAGQAVTKEQMLELAAGYSPDGQKTALCQNAGVLPEQKVKLDRNGQPRLDKNGQPITKWEGGHQVGYDCKFSPPKSVSMMFAISDPEMRGAILAAHRDANDKAMEVLTGAMETRRGKGSKNYIGVNGPIWVSCDHTTERENGFHLHTHNILFGVAQGEDGKWATFESSELYRHQKAADAVYQSHLAENMRKLGFGIEQDAQLNKEGQDTGIRSWRVAGVSRDTELMFSERQRQIYEAMATGLSHDQAWRQTRKAKDEPEPEQLFAQWQESIKGQGVEVDIQHYLGRRDVQAPRRTDEQIMAKLHESKAVVRDVDIQWEVFRARAGDGPQAMQEDVQRLRDTMVKIAPERQHAMDQGETLSRRYTETRFAWSEVVDWEQEVVRRAEERKDDKSVRVPKAVLAQTIADYQKEKGFTLSQEQTSGLYHLCSETGGHAVLAGVAGSGKTTISDVYKRAFEANDQQLIGVCVSNKAASKLQEESGMESINIKQLLSRLESGKPLTATMPALTNKSVVVLDEAGMVPTWEVRELMRYVDSVGGKILAQGDTRQLQPIGCGSGMSLLAGKLGQAELTEIRRQKNAEDRDVAFLLYDRDERGRVILDNRGPKSRGEVFEKSRTIYEKLEDRGCIDGFDTRDQAMDACVSDWLNSSYVFDNKLLMASDHADIQALTLLVRQELRARNELTGEDHVFLGRHGDREFDMSVALGERVRFTKNESALGVNNGDLATVEGVSRTEKGSVALNLRVARSGQPSFAVAVDTAEYSHLAAGYCRTVHDAQGQGVDDVFLFANAKMMDNQSALVAFTRLKGGRFRMYGSEIELDQIRNRLGVDHLKQNATQEGLWQERANVRPPTMEQNYEQVLRRQQGMQR</sequence>
<feature type="domain" description="TrwC relaxase" evidence="1">
    <location>
        <begin position="28"/>
        <end position="326"/>
    </location>
</feature>
<dbReference type="SUPFAM" id="SSF52540">
    <property type="entry name" value="P-loop containing nucleoside triphosphate hydrolases"/>
    <property type="match status" value="2"/>
</dbReference>
<organism evidence="2 3">
    <name type="scientific">Pseudoxanthomonas kaohsiungensis</name>
    <dbReference type="NCBI Taxonomy" id="283923"/>
    <lineage>
        <taxon>Bacteria</taxon>
        <taxon>Pseudomonadati</taxon>
        <taxon>Pseudomonadota</taxon>
        <taxon>Gammaproteobacteria</taxon>
        <taxon>Lysobacterales</taxon>
        <taxon>Lysobacteraceae</taxon>
        <taxon>Pseudoxanthomonas</taxon>
    </lineage>
</organism>
<keyword evidence="3" id="KW-1185">Reference proteome</keyword>
<dbReference type="RefSeq" id="WP_162376375.1">
    <property type="nucleotide sequence ID" value="NZ_JBHTKN010000001.1"/>
</dbReference>
<protein>
    <submittedName>
        <fullName evidence="2">MobF family relaxase</fullName>
    </submittedName>
</protein>
<gene>
    <name evidence="2" type="primary">mobF</name>
    <name evidence="2" type="ORF">ACFQ2N_00190</name>
</gene>
<dbReference type="Gene3D" id="2.30.30.940">
    <property type="match status" value="1"/>
</dbReference>
<dbReference type="Proteomes" id="UP001597033">
    <property type="component" value="Unassembled WGS sequence"/>
</dbReference>
<dbReference type="Gene3D" id="3.40.50.300">
    <property type="entry name" value="P-loop containing nucleotide triphosphate hydrolases"/>
    <property type="match status" value="2"/>
</dbReference>
<dbReference type="Pfam" id="PF08751">
    <property type="entry name" value="TrwC"/>
    <property type="match status" value="1"/>
</dbReference>